<dbReference type="Pfam" id="PF02911">
    <property type="entry name" value="Formyl_trans_C"/>
    <property type="match status" value="1"/>
</dbReference>
<name>A0A192H2L0_9LACO</name>
<dbReference type="SUPFAM" id="SSF50486">
    <property type="entry name" value="FMT C-terminal domain-like"/>
    <property type="match status" value="1"/>
</dbReference>
<dbReference type="InterPro" id="IPR044135">
    <property type="entry name" value="Met-tRNA-FMT_C"/>
</dbReference>
<dbReference type="InterPro" id="IPR005794">
    <property type="entry name" value="Fmt"/>
</dbReference>
<dbReference type="GO" id="GO:0005829">
    <property type="term" value="C:cytosol"/>
    <property type="evidence" value="ECO:0007669"/>
    <property type="project" value="TreeGrafter"/>
</dbReference>
<dbReference type="InterPro" id="IPR011034">
    <property type="entry name" value="Formyl_transferase-like_C_sf"/>
</dbReference>
<accession>A0A192H2L0</accession>
<dbReference type="InterPro" id="IPR036477">
    <property type="entry name" value="Formyl_transf_N_sf"/>
</dbReference>
<keyword evidence="4 5" id="KW-0648">Protein biosynthesis</keyword>
<dbReference type="GeneID" id="42982571"/>
<dbReference type="AlphaFoldDB" id="A0A192H2L0"/>
<feature type="binding site" evidence="5">
    <location>
        <begin position="110"/>
        <end position="113"/>
    </location>
    <ligand>
        <name>(6S)-5,6,7,8-tetrahydrofolate</name>
        <dbReference type="ChEBI" id="CHEBI:57453"/>
    </ligand>
</feature>
<dbReference type="RefSeq" id="WP_068223859.1">
    <property type="nucleotide sequence ID" value="NZ_CP014623.1"/>
</dbReference>
<dbReference type="STRING" id="375175.AYR53_09915"/>
<dbReference type="GO" id="GO:0004479">
    <property type="term" value="F:methionyl-tRNA formyltransferase activity"/>
    <property type="evidence" value="ECO:0007669"/>
    <property type="project" value="UniProtKB-UniRule"/>
</dbReference>
<gene>
    <name evidence="5" type="primary">fmt</name>
    <name evidence="6" type="ORF">AYR53_09915</name>
</gene>
<dbReference type="OrthoDB" id="9802815at2"/>
<dbReference type="InterPro" id="IPR041711">
    <property type="entry name" value="Met-tRNA-FMT_N"/>
</dbReference>
<sequence>MTSIVFMGTPEFSAPILESLLKQGYAVLAVVTQPDRPVGRKHVLTPSPVKRVALEHQLEVLQPEKLSGSPEAQRIIDLAPDLIVTAAFGQFLPKSVLAAPKIAALNVHASLLPKYRGGAPIQYSLLNGEKETGVTIMKMVMKMDAGDILRQERLPIEATDDSGSLFAKLSVVGERLLRTTLPDFLAGKITPQVQDSAKVTFAPNIKPEQEEINLENTAHQIDCQVRALRPEPGAYVMMLGKRTKLWSVAPLAEKTTQAPGSVVTVTKHQLTLAAGAGSVFAVNEIQPAGKARMPITAFLNGIGHGIKEGQQLFDGK</sequence>
<dbReference type="CDD" id="cd08646">
    <property type="entry name" value="FMT_core_Met-tRNA-FMT_N"/>
    <property type="match status" value="1"/>
</dbReference>
<dbReference type="InterPro" id="IPR002376">
    <property type="entry name" value="Formyl_transf_N"/>
</dbReference>
<reference evidence="6 7" key="1">
    <citation type="submission" date="2016-03" db="EMBL/GenBank/DDBJ databases">
        <title>Pediococcus and Lactobacillus from brewery environment - whole genome sequencing and assembly.</title>
        <authorList>
            <person name="Behr J."/>
            <person name="Geissler A.J."/>
            <person name="Vogel R.F."/>
        </authorList>
    </citation>
    <scope>NUCLEOTIDE SEQUENCE [LARGE SCALE GENOMIC DNA]</scope>
    <source>
        <strain evidence="6 7">TMW 1.1989</strain>
    </source>
</reference>
<dbReference type="NCBIfam" id="TIGR00460">
    <property type="entry name" value="fmt"/>
    <property type="match status" value="1"/>
</dbReference>
<dbReference type="InterPro" id="IPR001555">
    <property type="entry name" value="GART_AS"/>
</dbReference>
<dbReference type="FunFam" id="3.40.50.170:FF:000004">
    <property type="entry name" value="Methionyl-tRNA formyltransferase"/>
    <property type="match status" value="1"/>
</dbReference>
<dbReference type="CDD" id="cd08704">
    <property type="entry name" value="Met_tRNA_FMT_C"/>
    <property type="match status" value="1"/>
</dbReference>
<dbReference type="PROSITE" id="PS00373">
    <property type="entry name" value="GART"/>
    <property type="match status" value="1"/>
</dbReference>
<protein>
    <recommendedName>
        <fullName evidence="2 5">Methionyl-tRNA formyltransferase</fullName>
        <ecNumber evidence="2 5">2.1.2.9</ecNumber>
    </recommendedName>
</protein>
<comment type="similarity">
    <text evidence="1 5">Belongs to the Fmt family.</text>
</comment>
<dbReference type="PANTHER" id="PTHR11138:SF5">
    <property type="entry name" value="METHIONYL-TRNA FORMYLTRANSFERASE, MITOCHONDRIAL"/>
    <property type="match status" value="1"/>
</dbReference>
<dbReference type="HAMAP" id="MF_00182">
    <property type="entry name" value="Formyl_trans"/>
    <property type="match status" value="1"/>
</dbReference>
<dbReference type="Gene3D" id="3.40.50.12230">
    <property type="match status" value="1"/>
</dbReference>
<dbReference type="Pfam" id="PF00551">
    <property type="entry name" value="Formyl_trans_N"/>
    <property type="match status" value="1"/>
</dbReference>
<keyword evidence="7" id="KW-1185">Reference proteome</keyword>
<comment type="catalytic activity">
    <reaction evidence="5">
        <text>L-methionyl-tRNA(fMet) + (6R)-10-formyltetrahydrofolate = N-formyl-L-methionyl-tRNA(fMet) + (6S)-5,6,7,8-tetrahydrofolate + H(+)</text>
        <dbReference type="Rhea" id="RHEA:24380"/>
        <dbReference type="Rhea" id="RHEA-COMP:9952"/>
        <dbReference type="Rhea" id="RHEA-COMP:9953"/>
        <dbReference type="ChEBI" id="CHEBI:15378"/>
        <dbReference type="ChEBI" id="CHEBI:57453"/>
        <dbReference type="ChEBI" id="CHEBI:78530"/>
        <dbReference type="ChEBI" id="CHEBI:78844"/>
        <dbReference type="ChEBI" id="CHEBI:195366"/>
        <dbReference type="EC" id="2.1.2.9"/>
    </reaction>
</comment>
<evidence type="ECO:0000256" key="3">
    <source>
        <dbReference type="ARBA" id="ARBA00022679"/>
    </source>
</evidence>
<keyword evidence="3 5" id="KW-0808">Transferase</keyword>
<evidence type="ECO:0000256" key="2">
    <source>
        <dbReference type="ARBA" id="ARBA00012261"/>
    </source>
</evidence>
<evidence type="ECO:0000256" key="5">
    <source>
        <dbReference type="HAMAP-Rule" id="MF_00182"/>
    </source>
</evidence>
<evidence type="ECO:0000256" key="4">
    <source>
        <dbReference type="ARBA" id="ARBA00022917"/>
    </source>
</evidence>
<dbReference type="PANTHER" id="PTHR11138">
    <property type="entry name" value="METHIONYL-TRNA FORMYLTRANSFERASE"/>
    <property type="match status" value="1"/>
</dbReference>
<evidence type="ECO:0000256" key="1">
    <source>
        <dbReference type="ARBA" id="ARBA00010699"/>
    </source>
</evidence>
<comment type="function">
    <text evidence="5">Attaches a formyl group to the free amino group of methionyl-tRNA(fMet). The formyl group appears to play a dual role in the initiator identity of N-formylmethionyl-tRNA by promoting its recognition by IF2 and preventing the misappropriation of this tRNA by the elongation apparatus.</text>
</comment>
<proteinExistence type="inferred from homology"/>
<organism evidence="6 7">
    <name type="scientific">Loigolactobacillus backii</name>
    <dbReference type="NCBI Taxonomy" id="375175"/>
    <lineage>
        <taxon>Bacteria</taxon>
        <taxon>Bacillati</taxon>
        <taxon>Bacillota</taxon>
        <taxon>Bacilli</taxon>
        <taxon>Lactobacillales</taxon>
        <taxon>Lactobacillaceae</taxon>
        <taxon>Loigolactobacillus</taxon>
    </lineage>
</organism>
<dbReference type="EMBL" id="CP014873">
    <property type="protein sequence ID" value="ANK63049.1"/>
    <property type="molecule type" value="Genomic_DNA"/>
</dbReference>
<evidence type="ECO:0000313" key="7">
    <source>
        <dbReference type="Proteomes" id="UP000078582"/>
    </source>
</evidence>
<evidence type="ECO:0000313" key="6">
    <source>
        <dbReference type="EMBL" id="ANK63049.1"/>
    </source>
</evidence>
<dbReference type="Proteomes" id="UP000078582">
    <property type="component" value="Chromosome"/>
</dbReference>
<dbReference type="KEGG" id="lbt:AYR52_03395"/>
<dbReference type="InterPro" id="IPR005793">
    <property type="entry name" value="Formyl_trans_C"/>
</dbReference>
<dbReference type="SUPFAM" id="SSF53328">
    <property type="entry name" value="Formyltransferase"/>
    <property type="match status" value="1"/>
</dbReference>
<dbReference type="EC" id="2.1.2.9" evidence="2 5"/>